<keyword evidence="2" id="KW-1185">Reference proteome</keyword>
<dbReference type="EMBL" id="CP147711">
    <property type="protein sequence ID" value="WXC84501.1"/>
    <property type="molecule type" value="Genomic_DNA"/>
</dbReference>
<reference evidence="1" key="2">
    <citation type="submission" date="2024-03" db="EMBL/GenBank/DDBJ databases">
        <authorList>
            <person name="Bromfield E.S.P."/>
            <person name="Cloutier S."/>
        </authorList>
    </citation>
    <scope>NUCLEOTIDE SEQUENCE</scope>
    <source>
        <strain evidence="1">5S5</strain>
    </source>
</reference>
<gene>
    <name evidence="1" type="ORF">WDK88_37055</name>
</gene>
<accession>A0ABZ2PF89</accession>
<protein>
    <submittedName>
        <fullName evidence="1">Nucleotidyl transferase AbiEii/AbiGii toxin family protein</fullName>
    </submittedName>
</protein>
<proteinExistence type="predicted"/>
<dbReference type="Proteomes" id="UP001432046">
    <property type="component" value="Chromosome"/>
</dbReference>
<name>A0ABZ2PF89_9BRAD</name>
<dbReference type="InterPro" id="IPR014942">
    <property type="entry name" value="AbiEii"/>
</dbReference>
<evidence type="ECO:0000313" key="2">
    <source>
        <dbReference type="Proteomes" id="UP001432046"/>
    </source>
</evidence>
<organism evidence="1 2">
    <name type="scientific">Bradyrhizobium septentrionale</name>
    <dbReference type="NCBI Taxonomy" id="1404411"/>
    <lineage>
        <taxon>Bacteria</taxon>
        <taxon>Pseudomonadati</taxon>
        <taxon>Pseudomonadota</taxon>
        <taxon>Alphaproteobacteria</taxon>
        <taxon>Hyphomicrobiales</taxon>
        <taxon>Nitrobacteraceae</taxon>
        <taxon>Bradyrhizobium</taxon>
    </lineage>
</organism>
<dbReference type="RefSeq" id="WP_338834967.1">
    <property type="nucleotide sequence ID" value="NZ_CP147711.1"/>
</dbReference>
<evidence type="ECO:0000313" key="1">
    <source>
        <dbReference type="EMBL" id="WXC84501.1"/>
    </source>
</evidence>
<dbReference type="Pfam" id="PF08843">
    <property type="entry name" value="AbiEii"/>
    <property type="match status" value="1"/>
</dbReference>
<sequence length="139" mass="15700">MPGLFLAAGVPFRLEKDLQHPYLAALDRQHPRDLFDVRDLLANEGITDDLREAFIIYLISHDRPISEVVVPRRKDIEHEFTHGFEGMSADEVSLDELLEARETLIVEHARGNSFRRHVQGALRRPAGLEIAASAQPARA</sequence>
<dbReference type="GO" id="GO:0016740">
    <property type="term" value="F:transferase activity"/>
    <property type="evidence" value="ECO:0007669"/>
    <property type="project" value="UniProtKB-KW"/>
</dbReference>
<keyword evidence="1" id="KW-0808">Transferase</keyword>
<reference evidence="1" key="1">
    <citation type="journal article" date="2021" name="Int. J. Syst. Evol. Microbiol.">
        <title>Bradyrhizobium septentrionale sp. nov. (sv. septentrionale) and Bradyrhizobium quebecense sp. nov. (sv. septentrionale) associated with legumes native to Canada possess rearranged symbiosis genes and numerous insertion sequences.</title>
        <authorList>
            <person name="Bromfield E.S.P."/>
            <person name="Cloutier S."/>
        </authorList>
    </citation>
    <scope>NUCLEOTIDE SEQUENCE</scope>
    <source>
        <strain evidence="1">5S5</strain>
    </source>
</reference>